<dbReference type="AlphaFoldDB" id="A0A6S7C009"/>
<feature type="domain" description="AprE-like beta-barrel" evidence="3">
    <location>
        <begin position="316"/>
        <end position="414"/>
    </location>
</feature>
<dbReference type="PANTHER" id="PTHR30386">
    <property type="entry name" value="MEMBRANE FUSION SUBUNIT OF EMRAB-TOLC MULTIDRUG EFFLUX PUMP"/>
    <property type="match status" value="1"/>
</dbReference>
<evidence type="ECO:0000313" key="5">
    <source>
        <dbReference type="Proteomes" id="UP000494105"/>
    </source>
</evidence>
<accession>A0A6S7C009</accession>
<sequence>MPKLRGDAIAAHFPVVMHSEPLFRKQALAAQRAAPLGDIVLIRPVSFAWVTGVLGGFVVLVCLFLAFGAYTKRATVSGQLAPDTGLLKLYVPQSGVVLERRVGEGEHVNAGDVLYVVSGDRQSAVGDTQQVISGQIRQRQDSLRQAREKTLALQQGERDLLTAGVAGLRAQLTAIDLQIDGQRGRIKLAQDSAQRFRALMDKGYLSPEESDLKRAELLEQRNQLQALLRDRIGLAMELSSRQAALADLGLRQQNQLGQLDRDLAGVAVELAQSEARRQLRITAPQAGVLTSMTADVGQSVDTVRPLATLVPDGATLLAELYAPSRAVGFVAPGDAVQMRFAAYPYQTYGQQAGVVQSVTQSALPEWQLRDGAPASANSASEPMYRITVALDSPARGPQGQALALRPGMRLEADLLQQKRRLYQWAIDPARQLAGKW</sequence>
<dbReference type="InterPro" id="IPR058625">
    <property type="entry name" value="MdtA-like_BSH"/>
</dbReference>
<evidence type="ECO:0000256" key="1">
    <source>
        <dbReference type="SAM" id="Phobius"/>
    </source>
</evidence>
<dbReference type="EMBL" id="CADILD010000001">
    <property type="protein sequence ID" value="CAB3825172.1"/>
    <property type="molecule type" value="Genomic_DNA"/>
</dbReference>
<dbReference type="RefSeq" id="WP_175127552.1">
    <property type="nucleotide sequence ID" value="NZ_CADILD010000001.1"/>
</dbReference>
<evidence type="ECO:0000313" key="4">
    <source>
        <dbReference type="EMBL" id="CAB3825172.1"/>
    </source>
</evidence>
<name>A0A6S7C009_9BURK</name>
<evidence type="ECO:0000259" key="3">
    <source>
        <dbReference type="Pfam" id="PF26002"/>
    </source>
</evidence>
<dbReference type="InterPro" id="IPR058982">
    <property type="entry name" value="Beta-barrel_AprE"/>
</dbReference>
<dbReference type="PANTHER" id="PTHR30386:SF28">
    <property type="entry name" value="EXPORTED PROTEIN"/>
    <property type="match status" value="1"/>
</dbReference>
<feature type="transmembrane region" description="Helical" evidence="1">
    <location>
        <begin position="47"/>
        <end position="70"/>
    </location>
</feature>
<dbReference type="Proteomes" id="UP000494105">
    <property type="component" value="Unassembled WGS sequence"/>
</dbReference>
<keyword evidence="1" id="KW-0472">Membrane</keyword>
<dbReference type="Gene3D" id="2.40.30.170">
    <property type="match status" value="1"/>
</dbReference>
<gene>
    <name evidence="4" type="primary">cvaA</name>
    <name evidence="4" type="ORF">LMG1861_00468</name>
</gene>
<dbReference type="InterPro" id="IPR050739">
    <property type="entry name" value="MFP"/>
</dbReference>
<organism evidence="4 5">
    <name type="scientific">Achromobacter piechaudii</name>
    <dbReference type="NCBI Taxonomy" id="72556"/>
    <lineage>
        <taxon>Bacteria</taxon>
        <taxon>Pseudomonadati</taxon>
        <taxon>Pseudomonadota</taxon>
        <taxon>Betaproteobacteria</taxon>
        <taxon>Burkholderiales</taxon>
        <taxon>Alcaligenaceae</taxon>
        <taxon>Achromobacter</taxon>
    </lineage>
</organism>
<protein>
    <submittedName>
        <fullName evidence="4">Colicin V secretion protein CvaA</fullName>
    </submittedName>
</protein>
<proteinExistence type="predicted"/>
<dbReference type="Pfam" id="PF26002">
    <property type="entry name" value="Beta-barrel_AprE"/>
    <property type="match status" value="1"/>
</dbReference>
<dbReference type="Pfam" id="PF25917">
    <property type="entry name" value="BSH_RND"/>
    <property type="match status" value="1"/>
</dbReference>
<dbReference type="PRINTS" id="PR01490">
    <property type="entry name" value="RTXTOXIND"/>
</dbReference>
<reference evidence="4 5" key="1">
    <citation type="submission" date="2020-04" db="EMBL/GenBank/DDBJ databases">
        <authorList>
            <person name="De Canck E."/>
        </authorList>
    </citation>
    <scope>NUCLEOTIDE SEQUENCE [LARGE SCALE GENOMIC DNA]</scope>
    <source>
        <strain evidence="4 5">LMG 1861</strain>
    </source>
</reference>
<keyword evidence="1" id="KW-1133">Transmembrane helix</keyword>
<feature type="domain" description="Multidrug resistance protein MdtA-like barrel-sandwich hybrid" evidence="2">
    <location>
        <begin position="94"/>
        <end position="308"/>
    </location>
</feature>
<keyword evidence="1" id="KW-0812">Transmembrane</keyword>
<evidence type="ECO:0000259" key="2">
    <source>
        <dbReference type="Pfam" id="PF25917"/>
    </source>
</evidence>